<evidence type="ECO:0000313" key="2">
    <source>
        <dbReference type="EMBL" id="PIR68291.1"/>
    </source>
</evidence>
<sequence length="153" mass="17299">MKNPFERPIGPMGNKKKSEEMAHASHTNRSVAAELRLKSRDESYSPEARSTIDLAGVERLDRKADIQEEIAGVKYDAEQKIKGMGVEQLRSITEGAIAEAEEAWDHLDKSRQTYVDDPSPENEQKMERADVDYLKLRARAFVFNKALGAIDHK</sequence>
<dbReference type="Proteomes" id="UP000230094">
    <property type="component" value="Unassembled WGS sequence"/>
</dbReference>
<accession>A0A2H0TBC2</accession>
<name>A0A2H0TBC2_9BACT</name>
<protein>
    <submittedName>
        <fullName evidence="2">Uncharacterized protein</fullName>
    </submittedName>
</protein>
<dbReference type="EMBL" id="PFCQ01000011">
    <property type="protein sequence ID" value="PIR68291.1"/>
    <property type="molecule type" value="Genomic_DNA"/>
</dbReference>
<comment type="caution">
    <text evidence="2">The sequence shown here is derived from an EMBL/GenBank/DDBJ whole genome shotgun (WGS) entry which is preliminary data.</text>
</comment>
<feature type="region of interest" description="Disordered" evidence="1">
    <location>
        <begin position="1"/>
        <end position="47"/>
    </location>
</feature>
<dbReference type="AlphaFoldDB" id="A0A2H0TBC2"/>
<evidence type="ECO:0000256" key="1">
    <source>
        <dbReference type="SAM" id="MobiDB-lite"/>
    </source>
</evidence>
<gene>
    <name evidence="2" type="ORF">COU49_01845</name>
</gene>
<organism evidence="2 3">
    <name type="scientific">Candidatus Nomurabacteria bacterium CG10_big_fil_rev_8_21_14_0_10_35_16</name>
    <dbReference type="NCBI Taxonomy" id="1974731"/>
    <lineage>
        <taxon>Bacteria</taxon>
        <taxon>Candidatus Nomuraibacteriota</taxon>
    </lineage>
</organism>
<reference evidence="3" key="1">
    <citation type="submission" date="2017-09" db="EMBL/GenBank/DDBJ databases">
        <title>Depth-based differentiation of microbial function through sediment-hosted aquifers and enrichment of novel symbionts in the deep terrestrial subsurface.</title>
        <authorList>
            <person name="Probst A.J."/>
            <person name="Ladd B."/>
            <person name="Jarett J.K."/>
            <person name="Geller-Mcgrath D.E."/>
            <person name="Sieber C.M.K."/>
            <person name="Emerson J.B."/>
            <person name="Anantharaman K."/>
            <person name="Thomas B.C."/>
            <person name="Malmstrom R."/>
            <person name="Stieglmeier M."/>
            <person name="Klingl A."/>
            <person name="Woyke T."/>
            <person name="Ryan C.M."/>
            <person name="Banfield J.F."/>
        </authorList>
    </citation>
    <scope>NUCLEOTIDE SEQUENCE [LARGE SCALE GENOMIC DNA]</scope>
</reference>
<evidence type="ECO:0000313" key="3">
    <source>
        <dbReference type="Proteomes" id="UP000230094"/>
    </source>
</evidence>
<proteinExistence type="predicted"/>